<sequence length="69" mass="8273">MVSRFQQENTYILKNNSDEDKFGKKQLDLHISRLEYYARRMMCLLISVFIVGFLQLCLPTCRYSFVPIF</sequence>
<dbReference type="EMBL" id="LFWA01000002">
    <property type="protein sequence ID" value="KTW32406.1"/>
    <property type="molecule type" value="Genomic_DNA"/>
</dbReference>
<organism evidence="2 3">
    <name type="scientific">Pneumocystis jirovecii (strain RU7)</name>
    <name type="common">Human pneumocystis pneumonia agent</name>
    <dbReference type="NCBI Taxonomy" id="1408657"/>
    <lineage>
        <taxon>Eukaryota</taxon>
        <taxon>Fungi</taxon>
        <taxon>Dikarya</taxon>
        <taxon>Ascomycota</taxon>
        <taxon>Taphrinomycotina</taxon>
        <taxon>Pneumocystomycetes</taxon>
        <taxon>Pneumocystaceae</taxon>
        <taxon>Pneumocystis</taxon>
    </lineage>
</organism>
<evidence type="ECO:0000313" key="2">
    <source>
        <dbReference type="EMBL" id="KTW32406.1"/>
    </source>
</evidence>
<comment type="caution">
    <text evidence="2">The sequence shown here is derived from an EMBL/GenBank/DDBJ whole genome shotgun (WGS) entry which is preliminary data.</text>
</comment>
<reference evidence="3" key="1">
    <citation type="journal article" date="2016" name="Nat. Commun.">
        <title>Genome analysis of three Pneumocystis species reveals adaptation mechanisms to life exclusively in mammalian hosts.</title>
        <authorList>
            <person name="Ma L."/>
            <person name="Chen Z."/>
            <person name="Huang D.W."/>
            <person name="Kutty G."/>
            <person name="Ishihara M."/>
            <person name="Wang H."/>
            <person name="Abouelleil A."/>
            <person name="Bishop L."/>
            <person name="Davey E."/>
            <person name="Deng R."/>
            <person name="Deng X."/>
            <person name="Fan L."/>
            <person name="Fantoni G."/>
            <person name="Fitzgerald M."/>
            <person name="Gogineni E."/>
            <person name="Goldberg J.M."/>
            <person name="Handley G."/>
            <person name="Hu X."/>
            <person name="Huber C."/>
            <person name="Jiao X."/>
            <person name="Jones K."/>
            <person name="Levin J.Z."/>
            <person name="Liu Y."/>
            <person name="Macdonald P."/>
            <person name="Melnikov A."/>
            <person name="Raley C."/>
            <person name="Sassi M."/>
            <person name="Sherman B.T."/>
            <person name="Song X."/>
            <person name="Sykes S."/>
            <person name="Tran B."/>
            <person name="Walsh L."/>
            <person name="Xia Y."/>
            <person name="Yang J."/>
            <person name="Young S."/>
            <person name="Zeng Q."/>
            <person name="Zheng X."/>
            <person name="Stephens R."/>
            <person name="Nusbaum C."/>
            <person name="Birren B.W."/>
            <person name="Azadi P."/>
            <person name="Lempicki R.A."/>
            <person name="Cuomo C.A."/>
            <person name="Kovacs J.A."/>
        </authorList>
    </citation>
    <scope>NUCLEOTIDE SEQUENCE [LARGE SCALE GENOMIC DNA]</scope>
    <source>
        <strain evidence="3">RU7</strain>
    </source>
</reference>
<keyword evidence="1" id="KW-0472">Membrane</keyword>
<accession>A0A0W4ZVJ5</accession>
<dbReference type="VEuPathDB" id="FungiDB:T551_00496"/>
<feature type="transmembrane region" description="Helical" evidence="1">
    <location>
        <begin position="42"/>
        <end position="65"/>
    </location>
</feature>
<dbReference type="RefSeq" id="XP_018231098.1">
    <property type="nucleotide sequence ID" value="XM_018372762.1"/>
</dbReference>
<name>A0A0W4ZVJ5_PNEJ7</name>
<proteinExistence type="predicted"/>
<dbReference type="GeneID" id="28939017"/>
<keyword evidence="1" id="KW-0812">Transmembrane</keyword>
<gene>
    <name evidence="2" type="ORF">T551_00496</name>
</gene>
<dbReference type="Proteomes" id="UP000053447">
    <property type="component" value="Unassembled WGS sequence"/>
</dbReference>
<evidence type="ECO:0000256" key="1">
    <source>
        <dbReference type="SAM" id="Phobius"/>
    </source>
</evidence>
<protein>
    <submittedName>
        <fullName evidence="2">Uncharacterized protein</fullName>
    </submittedName>
</protein>
<keyword evidence="3" id="KW-1185">Reference proteome</keyword>
<evidence type="ECO:0000313" key="3">
    <source>
        <dbReference type="Proteomes" id="UP000053447"/>
    </source>
</evidence>
<keyword evidence="1" id="KW-1133">Transmembrane helix</keyword>
<dbReference type="AlphaFoldDB" id="A0A0W4ZVJ5"/>